<reference evidence="2 3" key="1">
    <citation type="submission" date="2014-02" db="EMBL/GenBank/DDBJ databases">
        <title>Transposable element dynamics among asymbiotic and ectomycorrhizal Amanita fungi.</title>
        <authorList>
            <consortium name="DOE Joint Genome Institute"/>
            <person name="Hess J."/>
            <person name="Skrede I."/>
            <person name="Wolfe B."/>
            <person name="LaButti K."/>
            <person name="Ohm R.A."/>
            <person name="Grigoriev I.V."/>
            <person name="Pringle A."/>
        </authorList>
    </citation>
    <scope>NUCLEOTIDE SEQUENCE [LARGE SCALE GENOMIC DNA]</scope>
    <source>
        <strain evidence="2 3">SKay4041</strain>
    </source>
</reference>
<keyword evidence="1" id="KW-0472">Membrane</keyword>
<keyword evidence="3" id="KW-1185">Reference proteome</keyword>
<dbReference type="PANTHER" id="PTHR40465">
    <property type="entry name" value="CHROMOSOME 1, WHOLE GENOME SHOTGUN SEQUENCE"/>
    <property type="match status" value="1"/>
</dbReference>
<gene>
    <name evidence="2" type="ORF">AMATHDRAFT_50066</name>
</gene>
<keyword evidence="1" id="KW-0812">Transmembrane</keyword>
<name>A0A2A9NEJ3_9AGAR</name>
<dbReference type="Proteomes" id="UP000242287">
    <property type="component" value="Unassembled WGS sequence"/>
</dbReference>
<evidence type="ECO:0008006" key="4">
    <source>
        <dbReference type="Google" id="ProtNLM"/>
    </source>
</evidence>
<protein>
    <recommendedName>
        <fullName evidence="4">G-protein coupled receptors family 1 profile domain-containing protein</fullName>
    </recommendedName>
</protein>
<organism evidence="2 3">
    <name type="scientific">Amanita thiersii Skay4041</name>
    <dbReference type="NCBI Taxonomy" id="703135"/>
    <lineage>
        <taxon>Eukaryota</taxon>
        <taxon>Fungi</taxon>
        <taxon>Dikarya</taxon>
        <taxon>Basidiomycota</taxon>
        <taxon>Agaricomycotina</taxon>
        <taxon>Agaricomycetes</taxon>
        <taxon>Agaricomycetidae</taxon>
        <taxon>Agaricales</taxon>
        <taxon>Pluteineae</taxon>
        <taxon>Amanitaceae</taxon>
        <taxon>Amanita</taxon>
    </lineage>
</organism>
<accession>A0A2A9NEJ3</accession>
<sequence length="198" mass="21728">MENRCCEPMGNWEKPISIAFFVGNVINVALLGVLLMQIYIYYDKFPHDQLRFKLLVALVFALEMAHTTISTSDAWSLFASRKACWFPTESPSLSWLTIPILGGVGQIYFVSRILYLFRKPYSTPVTRILKGFISAIIALFAISGLVGGVLAGVKIAGVNDLHGIFLDKAVLLACGIWNGSAAICDLMISASLLYLVST</sequence>
<evidence type="ECO:0000256" key="1">
    <source>
        <dbReference type="SAM" id="Phobius"/>
    </source>
</evidence>
<feature type="transmembrane region" description="Helical" evidence="1">
    <location>
        <begin position="18"/>
        <end position="42"/>
    </location>
</feature>
<dbReference type="OrthoDB" id="2953893at2759"/>
<proteinExistence type="predicted"/>
<evidence type="ECO:0000313" key="3">
    <source>
        <dbReference type="Proteomes" id="UP000242287"/>
    </source>
</evidence>
<dbReference type="EMBL" id="KZ302094">
    <property type="protein sequence ID" value="PFH47744.1"/>
    <property type="molecule type" value="Genomic_DNA"/>
</dbReference>
<feature type="transmembrane region" description="Helical" evidence="1">
    <location>
        <begin position="95"/>
        <end position="117"/>
    </location>
</feature>
<dbReference type="PANTHER" id="PTHR40465:SF1">
    <property type="entry name" value="DUF6534 DOMAIN-CONTAINING PROTEIN"/>
    <property type="match status" value="1"/>
</dbReference>
<dbReference type="AlphaFoldDB" id="A0A2A9NEJ3"/>
<feature type="transmembrane region" description="Helical" evidence="1">
    <location>
        <begin position="129"/>
        <end position="150"/>
    </location>
</feature>
<evidence type="ECO:0000313" key="2">
    <source>
        <dbReference type="EMBL" id="PFH47744.1"/>
    </source>
</evidence>
<feature type="transmembrane region" description="Helical" evidence="1">
    <location>
        <begin position="170"/>
        <end position="196"/>
    </location>
</feature>
<keyword evidence="1" id="KW-1133">Transmembrane helix</keyword>